<accession>A0A8H7EUB0</accession>
<protein>
    <submittedName>
        <fullName evidence="2">Uncharacterized protein</fullName>
    </submittedName>
</protein>
<sequence>MGTLQVYKKAIRDGKPTLCLQEFLIPFPVRQAVALEGKVLMVSSTHGELFLVEFKTNSEGANILSEDSIRIKVTRMEIPTSVLHFCIMDTQDHKTTFQALLGHGMKVQAKIDLKYDYSYWPLILLFLNKQIASEQSSELPLESHRLKVSIEETLKKLSQYEEMQKQLETQHETLNSQLVAINQIIYALQSAKGPDNTTLSDMIYCELQPVVVDDTMTYITSATAMIKIHIASQWSIHWDEWQVHVDVVEQRGLAQETLSLDAGKEDTSKGTTFNFSLSGLDRDCNWKKLFALDLKKTRLPVDVMVSVSATIPSSTTQQEEDQFVFPIFHAMLDDLHFIKPCSASMQADINLLHFARPLRMAQESVFKRKRLATHNRRPVPCSGSDGNGKNKQGAWMDLSDTAIQFDLANKKVLWTEAYRSILSSLLQEGRTSEEMKSILQSAEKAVFILAAYPQFPVVVTIARDDAISTRVHLKITSQNTYVLLKVQSAILGRLESRMVSDTAKAENSSQFIEGEFGKLQSNLVSAMMIAEKKMEKDQDIRTDISAALGLAEKLHSSRSIGWIMSDIEEDVVDDPMVL</sequence>
<gene>
    <name evidence="2" type="ORF">EC973_000032</name>
</gene>
<evidence type="ECO:0000256" key="1">
    <source>
        <dbReference type="SAM" id="Coils"/>
    </source>
</evidence>
<dbReference type="EMBL" id="JABAYA010000001">
    <property type="protein sequence ID" value="KAF7732760.1"/>
    <property type="molecule type" value="Genomic_DNA"/>
</dbReference>
<evidence type="ECO:0000313" key="2">
    <source>
        <dbReference type="EMBL" id="KAF7732760.1"/>
    </source>
</evidence>
<name>A0A8H7EUB0_9FUNG</name>
<keyword evidence="1" id="KW-0175">Coiled coil</keyword>
<reference evidence="2" key="1">
    <citation type="submission" date="2020-01" db="EMBL/GenBank/DDBJ databases">
        <title>Genome Sequencing of Three Apophysomyces-Like Fungal Strains Confirms a Novel Fungal Genus in the Mucoromycota with divergent Burkholderia-like Endosymbiotic Bacteria.</title>
        <authorList>
            <person name="Stajich J.E."/>
            <person name="Macias A.M."/>
            <person name="Carter-House D."/>
            <person name="Lovett B."/>
            <person name="Kasson L.R."/>
            <person name="Berry K."/>
            <person name="Grigoriev I."/>
            <person name="Chang Y."/>
            <person name="Spatafora J."/>
            <person name="Kasson M.T."/>
        </authorList>
    </citation>
    <scope>NUCLEOTIDE SEQUENCE</scope>
    <source>
        <strain evidence="2">NRRL A-21654</strain>
    </source>
</reference>
<evidence type="ECO:0000313" key="3">
    <source>
        <dbReference type="Proteomes" id="UP000605846"/>
    </source>
</evidence>
<keyword evidence="3" id="KW-1185">Reference proteome</keyword>
<feature type="coiled-coil region" evidence="1">
    <location>
        <begin position="150"/>
        <end position="177"/>
    </location>
</feature>
<proteinExistence type="predicted"/>
<organism evidence="2 3">
    <name type="scientific">Apophysomyces ossiformis</name>
    <dbReference type="NCBI Taxonomy" id="679940"/>
    <lineage>
        <taxon>Eukaryota</taxon>
        <taxon>Fungi</taxon>
        <taxon>Fungi incertae sedis</taxon>
        <taxon>Mucoromycota</taxon>
        <taxon>Mucoromycotina</taxon>
        <taxon>Mucoromycetes</taxon>
        <taxon>Mucorales</taxon>
        <taxon>Mucorineae</taxon>
        <taxon>Mucoraceae</taxon>
        <taxon>Apophysomyces</taxon>
    </lineage>
</organism>
<comment type="caution">
    <text evidence="2">The sequence shown here is derived from an EMBL/GenBank/DDBJ whole genome shotgun (WGS) entry which is preliminary data.</text>
</comment>
<dbReference type="OrthoDB" id="2260217at2759"/>
<dbReference type="Proteomes" id="UP000605846">
    <property type="component" value="Unassembled WGS sequence"/>
</dbReference>
<dbReference type="AlphaFoldDB" id="A0A8H7EUB0"/>